<keyword evidence="1" id="KW-1133">Transmembrane helix</keyword>
<keyword evidence="1" id="KW-0472">Membrane</keyword>
<keyword evidence="4" id="KW-1185">Reference proteome</keyword>
<dbReference type="HOGENOM" id="CLU_141563_0_0_6"/>
<accession>N9Q2V1</accession>
<dbReference type="PATRIC" id="fig|1217698.3.peg.682"/>
<reference evidence="3 4" key="1">
    <citation type="submission" date="2013-02" db="EMBL/GenBank/DDBJ databases">
        <title>The Genome Sequence of Acinetobacter sp. NIPH 3623.</title>
        <authorList>
            <consortium name="The Broad Institute Genome Sequencing Platform"/>
            <consortium name="The Broad Institute Genome Sequencing Center for Infectious Disease"/>
            <person name="Cerqueira G."/>
            <person name="Feldgarden M."/>
            <person name="Courvalin P."/>
            <person name="Perichon B."/>
            <person name="Grillot-Courvalin C."/>
            <person name="Clermont D."/>
            <person name="Rocha E."/>
            <person name="Yoon E.-J."/>
            <person name="Nemec A."/>
            <person name="Walker B."/>
            <person name="Young S.K."/>
            <person name="Zeng Q."/>
            <person name="Gargeya S."/>
            <person name="Fitzgerald M."/>
            <person name="Haas B."/>
            <person name="Abouelleil A."/>
            <person name="Alvarado L."/>
            <person name="Arachchi H.M."/>
            <person name="Berlin A.M."/>
            <person name="Chapman S.B."/>
            <person name="Dewar J."/>
            <person name="Goldberg J."/>
            <person name="Griggs A."/>
            <person name="Gujja S."/>
            <person name="Hansen M."/>
            <person name="Howarth C."/>
            <person name="Imamovic A."/>
            <person name="Larimer J."/>
            <person name="McCowan C."/>
            <person name="Murphy C."/>
            <person name="Neiman D."/>
            <person name="Pearson M."/>
            <person name="Priest M."/>
            <person name="Roberts A."/>
            <person name="Saif S."/>
            <person name="Shea T."/>
            <person name="Sisk P."/>
            <person name="Sykes S."/>
            <person name="Wortman J."/>
            <person name="Nusbaum C."/>
            <person name="Birren B."/>
        </authorList>
    </citation>
    <scope>NUCLEOTIDE SEQUENCE [LARGE SCALE GENOMIC DNA]</scope>
    <source>
        <strain evidence="3 4">NIPH 3623</strain>
    </source>
</reference>
<dbReference type="Gene3D" id="3.10.490.10">
    <property type="entry name" value="Gamma-glutamyl cyclotransferase-like"/>
    <property type="match status" value="1"/>
</dbReference>
<dbReference type="STRING" id="1217698.F888_00703"/>
<evidence type="ECO:0000256" key="1">
    <source>
        <dbReference type="SAM" id="Phobius"/>
    </source>
</evidence>
<dbReference type="EMBL" id="APSA01000003">
    <property type="protein sequence ID" value="ENX40063.1"/>
    <property type="molecule type" value="Genomic_DNA"/>
</dbReference>
<keyword evidence="1" id="KW-0812">Transmembrane</keyword>
<evidence type="ECO:0000313" key="3">
    <source>
        <dbReference type="EMBL" id="ENX40063.1"/>
    </source>
</evidence>
<proteinExistence type="predicted"/>
<dbReference type="InterPro" id="IPR036568">
    <property type="entry name" value="GGCT-like_sf"/>
</dbReference>
<dbReference type="AlphaFoldDB" id="N9Q2V1"/>
<dbReference type="InterPro" id="IPR013024">
    <property type="entry name" value="GGCT-like"/>
</dbReference>
<name>N9Q2V1_9GAMM</name>
<dbReference type="CDD" id="cd06661">
    <property type="entry name" value="GGCT_like"/>
    <property type="match status" value="1"/>
</dbReference>
<gene>
    <name evidence="3" type="ORF">F888_00703</name>
</gene>
<organism evidence="3 4">
    <name type="scientific">Acinetobacter courvalinii</name>
    <dbReference type="NCBI Taxonomy" id="280147"/>
    <lineage>
        <taxon>Bacteria</taxon>
        <taxon>Pseudomonadati</taxon>
        <taxon>Pseudomonadota</taxon>
        <taxon>Gammaproteobacteria</taxon>
        <taxon>Moraxellales</taxon>
        <taxon>Moraxellaceae</taxon>
        <taxon>Acinetobacter</taxon>
    </lineage>
</organism>
<feature type="domain" description="Gamma-glutamylcyclotransferase AIG2-like" evidence="2">
    <location>
        <begin position="40"/>
        <end position="143"/>
    </location>
</feature>
<dbReference type="Proteomes" id="UP000013200">
    <property type="component" value="Unassembled WGS sequence"/>
</dbReference>
<comment type="caution">
    <text evidence="3">The sequence shown here is derived from an EMBL/GenBank/DDBJ whole genome shotgun (WGS) entry which is preliminary data.</text>
</comment>
<evidence type="ECO:0000313" key="4">
    <source>
        <dbReference type="Proteomes" id="UP000013200"/>
    </source>
</evidence>
<feature type="transmembrane region" description="Helical" evidence="1">
    <location>
        <begin position="20"/>
        <end position="46"/>
    </location>
</feature>
<evidence type="ECO:0000259" key="2">
    <source>
        <dbReference type="Pfam" id="PF06094"/>
    </source>
</evidence>
<dbReference type="InterPro" id="IPR009288">
    <property type="entry name" value="AIG2-like_dom"/>
</dbReference>
<sequence>MFLTLIVQSTNLSDYINPTLLYHLCYSTSFTSLPFTMLSLFVYGTLGPNRPNAHIMENIGGTWAEAHVFGNLKQQGWGAELGFPGIVLDQSENQVSGFVFFSDNLEQHWQQLDEFEGAGYQRVPVKAHLNTGEIIDSFVYALNH</sequence>
<protein>
    <recommendedName>
        <fullName evidence="2">Gamma-glutamylcyclotransferase AIG2-like domain-containing protein</fullName>
    </recommendedName>
</protein>
<dbReference type="SUPFAM" id="SSF110857">
    <property type="entry name" value="Gamma-glutamyl cyclotransferase-like"/>
    <property type="match status" value="1"/>
</dbReference>
<dbReference type="Pfam" id="PF06094">
    <property type="entry name" value="GGACT"/>
    <property type="match status" value="1"/>
</dbReference>